<organism evidence="2 3">
    <name type="scientific">Gordonia araii NBRC 100433</name>
    <dbReference type="NCBI Taxonomy" id="1073574"/>
    <lineage>
        <taxon>Bacteria</taxon>
        <taxon>Bacillati</taxon>
        <taxon>Actinomycetota</taxon>
        <taxon>Actinomycetes</taxon>
        <taxon>Mycobacteriales</taxon>
        <taxon>Gordoniaceae</taxon>
        <taxon>Gordonia</taxon>
    </lineage>
</organism>
<evidence type="ECO:0000313" key="2">
    <source>
        <dbReference type="EMBL" id="GAB10572.1"/>
    </source>
</evidence>
<dbReference type="SMART" id="SM00347">
    <property type="entry name" value="HTH_MARR"/>
    <property type="match status" value="1"/>
</dbReference>
<reference evidence="2 3" key="1">
    <citation type="submission" date="2011-11" db="EMBL/GenBank/DDBJ databases">
        <title>Whole genome shotgun sequence of Gordonia araii NBRC 100433.</title>
        <authorList>
            <person name="Yoshida Y."/>
            <person name="Hosoyama A."/>
            <person name="Tsuchikane K."/>
            <person name="Katsumata H."/>
            <person name="Yamazaki S."/>
            <person name="Fujita N."/>
        </authorList>
    </citation>
    <scope>NUCLEOTIDE SEQUENCE [LARGE SCALE GENOMIC DNA]</scope>
    <source>
        <strain evidence="2 3">NBRC 100433</strain>
    </source>
</reference>
<dbReference type="InterPro" id="IPR036388">
    <property type="entry name" value="WH-like_DNA-bd_sf"/>
</dbReference>
<comment type="caution">
    <text evidence="2">The sequence shown here is derived from an EMBL/GenBank/DDBJ whole genome shotgun (WGS) entry which is preliminary data.</text>
</comment>
<dbReference type="InterPro" id="IPR036390">
    <property type="entry name" value="WH_DNA-bd_sf"/>
</dbReference>
<keyword evidence="3" id="KW-1185">Reference proteome</keyword>
<dbReference type="PROSITE" id="PS50995">
    <property type="entry name" value="HTH_MARR_2"/>
    <property type="match status" value="1"/>
</dbReference>
<dbReference type="GO" id="GO:0006950">
    <property type="term" value="P:response to stress"/>
    <property type="evidence" value="ECO:0007669"/>
    <property type="project" value="TreeGrafter"/>
</dbReference>
<name>G7H3Z7_9ACTN</name>
<accession>G7H3Z7</accession>
<protein>
    <submittedName>
        <fullName evidence="2">Putative MarR family transcriptional regulator</fullName>
    </submittedName>
</protein>
<dbReference type="STRING" id="1073574.GOARA_061_00110"/>
<evidence type="ECO:0000313" key="3">
    <source>
        <dbReference type="Proteomes" id="UP000035088"/>
    </source>
</evidence>
<dbReference type="Pfam" id="PF12802">
    <property type="entry name" value="MarR_2"/>
    <property type="match status" value="1"/>
</dbReference>
<dbReference type="EMBL" id="BAEE01000061">
    <property type="protein sequence ID" value="GAB10572.1"/>
    <property type="molecule type" value="Genomic_DNA"/>
</dbReference>
<sequence length="138" mass="14598">MATPLDSLPTWILSTAASRSHHVLQRRLGAAGCTGYEYRCLAGLAAAGDPLSQAELGSAAALDPRDVTHTVRALENRGLVARDKDPEHGRRMLVSLTAAGRRAAAELASVMAGVQEDVFARLTADERDILVALLVRVG</sequence>
<dbReference type="PANTHER" id="PTHR33164">
    <property type="entry name" value="TRANSCRIPTIONAL REGULATOR, MARR FAMILY"/>
    <property type="match status" value="1"/>
</dbReference>
<dbReference type="PANTHER" id="PTHR33164:SF95">
    <property type="entry name" value="TRANSCRIPTIONAL REGULATOR"/>
    <property type="match status" value="1"/>
</dbReference>
<dbReference type="SUPFAM" id="SSF46785">
    <property type="entry name" value="Winged helix' DNA-binding domain"/>
    <property type="match status" value="1"/>
</dbReference>
<evidence type="ECO:0000259" key="1">
    <source>
        <dbReference type="PROSITE" id="PS50995"/>
    </source>
</evidence>
<dbReference type="InterPro" id="IPR000835">
    <property type="entry name" value="HTH_MarR-typ"/>
</dbReference>
<dbReference type="GO" id="GO:0003700">
    <property type="term" value="F:DNA-binding transcription factor activity"/>
    <property type="evidence" value="ECO:0007669"/>
    <property type="project" value="InterPro"/>
</dbReference>
<gene>
    <name evidence="2" type="ORF">GOARA_061_00110</name>
</gene>
<dbReference type="Gene3D" id="1.10.10.10">
    <property type="entry name" value="Winged helix-like DNA-binding domain superfamily/Winged helix DNA-binding domain"/>
    <property type="match status" value="1"/>
</dbReference>
<dbReference type="AlphaFoldDB" id="G7H3Z7"/>
<dbReference type="Proteomes" id="UP000035088">
    <property type="component" value="Unassembled WGS sequence"/>
</dbReference>
<dbReference type="OrthoDB" id="4826718at2"/>
<proteinExistence type="predicted"/>
<dbReference type="InterPro" id="IPR039422">
    <property type="entry name" value="MarR/SlyA-like"/>
</dbReference>
<dbReference type="PRINTS" id="PR00598">
    <property type="entry name" value="HTHMARR"/>
</dbReference>
<feature type="domain" description="HTH marR-type" evidence="1">
    <location>
        <begin position="1"/>
        <end position="138"/>
    </location>
</feature>
<dbReference type="RefSeq" id="WP_007322647.1">
    <property type="nucleotide sequence ID" value="NZ_BAEE01000061.1"/>
</dbReference>